<proteinExistence type="predicted"/>
<name>Q3ARQ1_CHLCH</name>
<dbReference type="AlphaFoldDB" id="Q3ARQ1"/>
<evidence type="ECO:0008006" key="2">
    <source>
        <dbReference type="Google" id="ProtNLM"/>
    </source>
</evidence>
<sequence length="488" mass="56762">MMQNYGMYKIYQWEAIPYSSHNDKWNCDQIDLINRPIESVYFHRNQDLSISMIAYIKANALNPKATYQLGELHSNFESIKIHHTSGAQGTATITHIPKNTTKFDNNGNPINESIINTLELEIKYNNLPISYTIEWITNLKSEGVWHWPNVVNTKLQGKFNMDFSSKSHTISIEKDNFLEFNNSLSCLQFSFEDELIFIGETKTDEIEKKYHPGFILYQGNPSQEKMERIRLALSFLLGRFLPSLGYTAFDEKWDIVSYKCITPYDLDGSVYNSSTMPPIKLKTINFFINTNIVTRSVNAFYENFLKFDLKYISYLYWNAINSPAHIKASQFGATLEAIQRNYRQVHANDFQTALFKHEEWKIIQKALLDSLDKVLNSNSDNKEIDEKKIIKNKIYSLNQTPQSKLTNRFFDLIDISLSEIEENAFKQRNYSAHGIKTTQEDFSVIKNNYILMTLIHRILIKILNISQNYIDYYAIGHPSRNIKEPIGG</sequence>
<dbReference type="eggNOG" id="ENOG5033N04">
    <property type="taxonomic scope" value="Bacteria"/>
</dbReference>
<reference evidence="1" key="1">
    <citation type="submission" date="2005-08" db="EMBL/GenBank/DDBJ databases">
        <title>Complete sequence of Chlorobium chlorochromatii CaD3.</title>
        <authorList>
            <person name="Copeland A."/>
            <person name="Lucas S."/>
            <person name="Lapidus A."/>
            <person name="Barry K."/>
            <person name="Detter J.C."/>
            <person name="Glavina T."/>
            <person name="Hammon N."/>
            <person name="Israni S."/>
            <person name="Pitluck S."/>
            <person name="Bryant D."/>
            <person name="Schmutz J."/>
            <person name="Larimer F."/>
            <person name="Land M."/>
            <person name="Kyrpides N."/>
            <person name="Ivanova N."/>
            <person name="Richardson P."/>
        </authorList>
    </citation>
    <scope>NUCLEOTIDE SEQUENCE [LARGE SCALE GENOMIC DNA]</scope>
    <source>
        <strain evidence="1">CaD3</strain>
    </source>
</reference>
<dbReference type="HOGENOM" id="CLU_571013_0_0_10"/>
<accession>Q3ARQ1</accession>
<protein>
    <recommendedName>
        <fullName evidence="2">ApeA N-terminal domain-containing protein</fullName>
    </recommendedName>
</protein>
<dbReference type="EMBL" id="CP000108">
    <property type="protein sequence ID" value="ABB28324.1"/>
    <property type="molecule type" value="Genomic_DNA"/>
</dbReference>
<organism evidence="1">
    <name type="scientific">Chlorobium chlorochromatii (strain CaD3)</name>
    <dbReference type="NCBI Taxonomy" id="340177"/>
    <lineage>
        <taxon>Bacteria</taxon>
        <taxon>Pseudomonadati</taxon>
        <taxon>Chlorobiota</taxon>
        <taxon>Chlorobiia</taxon>
        <taxon>Chlorobiales</taxon>
        <taxon>Chlorobiaceae</taxon>
        <taxon>Chlorobium/Pelodictyon group</taxon>
        <taxon>Chlorobium</taxon>
    </lineage>
</organism>
<evidence type="ECO:0000313" key="1">
    <source>
        <dbReference type="EMBL" id="ABB28324.1"/>
    </source>
</evidence>
<dbReference type="KEGG" id="cch:Cag_1062"/>
<dbReference type="OrthoDB" id="1494124at2"/>
<gene>
    <name evidence="1" type="ordered locus">Cag_1062</name>
</gene>